<feature type="compositionally biased region" description="Low complexity" evidence="6">
    <location>
        <begin position="166"/>
        <end position="185"/>
    </location>
</feature>
<dbReference type="InterPro" id="IPR038397">
    <property type="entry name" value="TBCC_N_sf"/>
</dbReference>
<protein>
    <recommendedName>
        <fullName evidence="7">C-CAP/cofactor C-like domain-containing protein</fullName>
    </recommendedName>
</protein>
<evidence type="ECO:0000256" key="1">
    <source>
        <dbReference type="ARBA" id="ARBA00004496"/>
    </source>
</evidence>
<accession>A0A1V8TM91</accession>
<dbReference type="EMBL" id="NAJO01000005">
    <property type="protein sequence ID" value="OQO12497.1"/>
    <property type="molecule type" value="Genomic_DNA"/>
</dbReference>
<feature type="compositionally biased region" description="Polar residues" evidence="6">
    <location>
        <begin position="139"/>
        <end position="149"/>
    </location>
</feature>
<keyword evidence="9" id="KW-1185">Reference proteome</keyword>
<dbReference type="GO" id="GO:0005737">
    <property type="term" value="C:cytoplasm"/>
    <property type="evidence" value="ECO:0007669"/>
    <property type="project" value="UniProtKB-SubCell"/>
</dbReference>
<dbReference type="PANTHER" id="PTHR15139">
    <property type="entry name" value="TUBULIN FOLDING COFACTOR C"/>
    <property type="match status" value="1"/>
</dbReference>
<dbReference type="GO" id="GO:0007023">
    <property type="term" value="P:post-chaperonin tubulin folding pathway"/>
    <property type="evidence" value="ECO:0007669"/>
    <property type="project" value="InterPro"/>
</dbReference>
<evidence type="ECO:0000256" key="3">
    <source>
        <dbReference type="ARBA" id="ARBA00022490"/>
    </source>
</evidence>
<dbReference type="PROSITE" id="PS51329">
    <property type="entry name" value="C_CAP_COFACTOR_C"/>
    <property type="match status" value="1"/>
</dbReference>
<comment type="similarity">
    <text evidence="2">Belongs to the TBCC family.</text>
</comment>
<evidence type="ECO:0000259" key="7">
    <source>
        <dbReference type="PROSITE" id="PS51329"/>
    </source>
</evidence>
<evidence type="ECO:0000256" key="2">
    <source>
        <dbReference type="ARBA" id="ARBA00008848"/>
    </source>
</evidence>
<dbReference type="Gene3D" id="1.20.58.1250">
    <property type="entry name" value="Tubulin Binding Cofactor C, N-terminal domain"/>
    <property type="match status" value="1"/>
</dbReference>
<organism evidence="8 9">
    <name type="scientific">Cryoendolithus antarcticus</name>
    <dbReference type="NCBI Taxonomy" id="1507870"/>
    <lineage>
        <taxon>Eukaryota</taxon>
        <taxon>Fungi</taxon>
        <taxon>Dikarya</taxon>
        <taxon>Ascomycota</taxon>
        <taxon>Pezizomycotina</taxon>
        <taxon>Dothideomycetes</taxon>
        <taxon>Dothideomycetidae</taxon>
        <taxon>Cladosporiales</taxon>
        <taxon>Cladosporiaceae</taxon>
        <taxon>Cryoendolithus</taxon>
    </lineage>
</organism>
<evidence type="ECO:0000313" key="8">
    <source>
        <dbReference type="EMBL" id="OQO12497.1"/>
    </source>
</evidence>
<reference evidence="9" key="1">
    <citation type="submission" date="2017-03" db="EMBL/GenBank/DDBJ databases">
        <title>Genomes of endolithic fungi from Antarctica.</title>
        <authorList>
            <person name="Coleine C."/>
            <person name="Masonjones S."/>
            <person name="Stajich J.E."/>
        </authorList>
    </citation>
    <scope>NUCLEOTIDE SEQUENCE [LARGE SCALE GENOMIC DNA]</scope>
    <source>
        <strain evidence="9">CCFEE 5527</strain>
    </source>
</reference>
<dbReference type="AlphaFoldDB" id="A0A1V8TM91"/>
<keyword evidence="3" id="KW-0963">Cytoplasm</keyword>
<comment type="subcellular location">
    <subcellularLocation>
        <location evidence="1">Cytoplasm</location>
    </subcellularLocation>
</comment>
<sequence length="380" mass="41123">MAAMAGVDSEATQLSPPERFFRYFQHEVTALQDQMLRLDNTGISGGERADAADHCLAGIARLSNEVKDASSYIPAYDQRTYSEAIKALSKKLEDSRQRAIPKQKFSFRSSTFTTRKNESAISLNDAAKRAKEQLPGHASETSTDSSFATTPIYPVSPAPEIVQDGDSATPAASAPSSSDAARARTMSFSQSTSVTINNHQGQHIILPPSASHATSSGTLSNLRRCVIDMSTPTSRGHAFAGLTLRNISDSLIICGHVDGAAHVTNVTNSILVVASRQLRLHESQNCDVYLHAAGRPIIEDCKDVRFAPLPDIFLSDADRMIQNQWDAVDDFKWLSAEPSPNWQVLEESRRIRASVWQEVIPGGPAFGAADILNTVKVGGA</sequence>
<comment type="caution">
    <text evidence="8">The sequence shown here is derived from an EMBL/GenBank/DDBJ whole genome shotgun (WGS) entry which is preliminary data.</text>
</comment>
<dbReference type="GO" id="GO:0007021">
    <property type="term" value="P:tubulin complex assembly"/>
    <property type="evidence" value="ECO:0007669"/>
    <property type="project" value="TreeGrafter"/>
</dbReference>
<dbReference type="InterPro" id="IPR027684">
    <property type="entry name" value="TBCC"/>
</dbReference>
<name>A0A1V8TM91_9PEZI</name>
<evidence type="ECO:0000256" key="6">
    <source>
        <dbReference type="SAM" id="MobiDB-lite"/>
    </source>
</evidence>
<dbReference type="InterPro" id="IPR012945">
    <property type="entry name" value="Tubulin-bd_cofactor_C_dom"/>
</dbReference>
<evidence type="ECO:0000313" key="9">
    <source>
        <dbReference type="Proteomes" id="UP000192596"/>
    </source>
</evidence>
<comment type="subunit">
    <text evidence="5">Supercomplex made of cofactors A to E. Cofactors A and D function by capturing and stabilizing tubulin in a quasi-native conformation. Cofactor E binds to the cofactor D-tubulin complex; interaction with cofactor C then causes the release of tubulin polypeptides that are committed to the native state.</text>
</comment>
<dbReference type="InterPro" id="IPR016098">
    <property type="entry name" value="CAP/MinC_C"/>
</dbReference>
<dbReference type="Pfam" id="PF07986">
    <property type="entry name" value="TBCC"/>
    <property type="match status" value="1"/>
</dbReference>
<dbReference type="FunFam" id="1.20.58.1250:FF:000002">
    <property type="entry name" value="Tubulin-specific chaperone c, putative"/>
    <property type="match status" value="1"/>
</dbReference>
<evidence type="ECO:0000256" key="5">
    <source>
        <dbReference type="ARBA" id="ARBA00026055"/>
    </source>
</evidence>
<feature type="domain" description="C-CAP/cofactor C-like" evidence="7">
    <location>
        <begin position="175"/>
        <end position="333"/>
    </location>
</feature>
<dbReference type="STRING" id="1507870.A0A1V8TM91"/>
<dbReference type="Proteomes" id="UP000192596">
    <property type="component" value="Unassembled WGS sequence"/>
</dbReference>
<dbReference type="OrthoDB" id="194775at2759"/>
<gene>
    <name evidence="8" type="ORF">B0A48_03139</name>
</gene>
<dbReference type="Gene3D" id="2.160.20.70">
    <property type="match status" value="1"/>
</dbReference>
<keyword evidence="4" id="KW-0007">Acetylation</keyword>
<proteinExistence type="inferred from homology"/>
<dbReference type="Pfam" id="PF16752">
    <property type="entry name" value="TBCC_N"/>
    <property type="match status" value="1"/>
</dbReference>
<dbReference type="InterPro" id="IPR017901">
    <property type="entry name" value="C-CAP_CF_C-like"/>
</dbReference>
<evidence type="ECO:0000256" key="4">
    <source>
        <dbReference type="ARBA" id="ARBA00022990"/>
    </source>
</evidence>
<dbReference type="InterPro" id="IPR031925">
    <property type="entry name" value="TBCC_N"/>
</dbReference>
<dbReference type="InParanoid" id="A0A1V8TM91"/>
<dbReference type="GO" id="GO:0015631">
    <property type="term" value="F:tubulin binding"/>
    <property type="evidence" value="ECO:0007669"/>
    <property type="project" value="InterPro"/>
</dbReference>
<feature type="region of interest" description="Disordered" evidence="6">
    <location>
        <begin position="128"/>
        <end position="193"/>
    </location>
</feature>
<dbReference type="PANTHER" id="PTHR15139:SF0">
    <property type="entry name" value="TUBULIN-SPECIFIC CHAPERONE C"/>
    <property type="match status" value="1"/>
</dbReference>